<dbReference type="Pfam" id="PF09980">
    <property type="entry name" value="DUF2214"/>
    <property type="match status" value="1"/>
</dbReference>
<dbReference type="eggNOG" id="COG3556">
    <property type="taxonomic scope" value="Bacteria"/>
</dbReference>
<dbReference type="STRING" id="349521.HCH_05801"/>
<sequence>MLVPIALSWLHFICIFALVSLLLQERKILSMNWSLDAAKALLATDRWFGLSAMTVLASGFARVFFEKGEAYYFSNFFFWSKLALFITAGLISLYPTIQFLRWRKSIQAGQTPEFGADDRRRVTRAIHAQMLLVLLIPLCAVLMARGYG</sequence>
<dbReference type="AlphaFoldDB" id="Q2SA72"/>
<dbReference type="RefSeq" id="WP_011399511.1">
    <property type="nucleotide sequence ID" value="NC_007645.1"/>
</dbReference>
<dbReference type="OrthoDB" id="826511at2"/>
<feature type="transmembrane region" description="Helical" evidence="1">
    <location>
        <begin position="6"/>
        <end position="23"/>
    </location>
</feature>
<dbReference type="Proteomes" id="UP000000238">
    <property type="component" value="Chromosome"/>
</dbReference>
<proteinExistence type="predicted"/>
<keyword evidence="1" id="KW-0472">Membrane</keyword>
<evidence type="ECO:0000313" key="3">
    <source>
        <dbReference type="Proteomes" id="UP000000238"/>
    </source>
</evidence>
<keyword evidence="1" id="KW-0812">Transmembrane</keyword>
<keyword evidence="3" id="KW-1185">Reference proteome</keyword>
<keyword evidence="1" id="KW-1133">Transmembrane helix</keyword>
<feature type="transmembrane region" description="Helical" evidence="1">
    <location>
        <begin position="128"/>
        <end position="147"/>
    </location>
</feature>
<dbReference type="KEGG" id="hch:HCH_05801"/>
<evidence type="ECO:0000256" key="1">
    <source>
        <dbReference type="SAM" id="Phobius"/>
    </source>
</evidence>
<dbReference type="HOGENOM" id="CLU_092231_2_0_6"/>
<evidence type="ECO:0000313" key="2">
    <source>
        <dbReference type="EMBL" id="ABC32452.1"/>
    </source>
</evidence>
<organism evidence="2 3">
    <name type="scientific">Hahella chejuensis (strain KCTC 2396)</name>
    <dbReference type="NCBI Taxonomy" id="349521"/>
    <lineage>
        <taxon>Bacteria</taxon>
        <taxon>Pseudomonadati</taxon>
        <taxon>Pseudomonadota</taxon>
        <taxon>Gammaproteobacteria</taxon>
        <taxon>Oceanospirillales</taxon>
        <taxon>Hahellaceae</taxon>
        <taxon>Hahella</taxon>
    </lineage>
</organism>
<name>Q2SA72_HAHCH</name>
<feature type="transmembrane region" description="Helical" evidence="1">
    <location>
        <begin position="47"/>
        <end position="65"/>
    </location>
</feature>
<gene>
    <name evidence="2" type="ordered locus">HCH_05801</name>
</gene>
<protein>
    <submittedName>
        <fullName evidence="2">Predicted membrane protein</fullName>
    </submittedName>
</protein>
<dbReference type="InterPro" id="IPR018706">
    <property type="entry name" value="DUF2214_membrane"/>
</dbReference>
<accession>Q2SA72</accession>
<reference evidence="2 3" key="1">
    <citation type="journal article" date="2005" name="Nucleic Acids Res.">
        <title>Genomic blueprint of Hahella chejuensis, a marine microbe producing an algicidal agent.</title>
        <authorList>
            <person name="Jeong H."/>
            <person name="Yim J.H."/>
            <person name="Lee C."/>
            <person name="Choi S.-H."/>
            <person name="Park Y.K."/>
            <person name="Yoon S.H."/>
            <person name="Hur C.-G."/>
            <person name="Kang H.-Y."/>
            <person name="Kim D."/>
            <person name="Lee H.H."/>
            <person name="Park K.H."/>
            <person name="Park S.-H."/>
            <person name="Park H.-S."/>
            <person name="Lee H.K."/>
            <person name="Oh T.K."/>
            <person name="Kim J.F."/>
        </authorList>
    </citation>
    <scope>NUCLEOTIDE SEQUENCE [LARGE SCALE GENOMIC DNA]</scope>
    <source>
        <strain evidence="2 3">KCTC 2396</strain>
    </source>
</reference>
<dbReference type="EMBL" id="CP000155">
    <property type="protein sequence ID" value="ABC32452.1"/>
    <property type="molecule type" value="Genomic_DNA"/>
</dbReference>
<feature type="transmembrane region" description="Helical" evidence="1">
    <location>
        <begin position="77"/>
        <end position="97"/>
    </location>
</feature>